<protein>
    <submittedName>
        <fullName evidence="4">AmcH</fullName>
    </submittedName>
    <submittedName>
        <fullName evidence="5">Long-chain-fatty-acid--CoA ligase</fullName>
    </submittedName>
</protein>
<dbReference type="PANTHER" id="PTHR43201:SF5">
    <property type="entry name" value="MEDIUM-CHAIN ACYL-COA LIGASE ACSF2, MITOCHONDRIAL"/>
    <property type="match status" value="1"/>
</dbReference>
<reference evidence="5" key="3">
    <citation type="journal article" date="2020" name="J. Am. Chem. Soc.">
        <title>Characterization of Miharamycin Biosynthesis Reveals a Hybrid NRPS-PKS to Synthesize High-Carbon Sugar from a Complex Nucleoside.</title>
        <authorList>
            <person name="Wang F."/>
            <person name="Zhang W.H."/>
            <person name="Zhao J."/>
            <person name="Kang W.J."/>
            <person name="Wang S."/>
            <person name="Yu B."/>
            <person name="Pan H.X."/>
            <person name="Tang G.L."/>
        </authorList>
    </citation>
    <scope>NUCLEOTIDE SEQUENCE</scope>
    <source>
        <strain evidence="5">T-36496</strain>
    </source>
</reference>
<dbReference type="EMBL" id="MH534949">
    <property type="protein sequence ID" value="QCX41962.1"/>
    <property type="molecule type" value="Genomic_DNA"/>
</dbReference>
<dbReference type="SUPFAM" id="SSF56801">
    <property type="entry name" value="Acetyl-CoA synthetase-like"/>
    <property type="match status" value="1"/>
</dbReference>
<evidence type="ECO:0000259" key="3">
    <source>
        <dbReference type="Pfam" id="PF00501"/>
    </source>
</evidence>
<comment type="similarity">
    <text evidence="1">Belongs to the ATP-dependent AMP-binding enzyme family.</text>
</comment>
<sequence length="460" mass="49615">MKAALLPDADMIEAFLSSTVDPHGQGPLRPLAGALDDLAATPLGEGEPVLLALPNGTSLLTAFFAVLLHGAVPVPLAPASSSTRITEVARRLGASALITRRADARRYGAPPPLPFGDAQLLLLPWSERRRHARGDVVLMTSGTSGIASGCLHSFDSLLENARRHADSVGQRESDTVLVNLPLHYSYALVAQALAALVRGSRLVVTGPPFTPGTYAETLRAHRVTLSSLTPAAVARFLEHDPALPGTLRTLTVGGDRLPPGHVQRLLACRTGLELYLTYGLTEAGPRVTTLAAHREPPHRYASSGLPLDGVRTRLRPSGLGDGSQELLVESSTVLRRRVPDDRGSPLVAARTVATGDLFTIDGDGYHYMRGRLSDSVVVEGEKVWLPSVRAAAEAIPGVRRSTSRVYAEDGEHRYDLDVYVDHPSPALAADVKRTLHRLLLRHERPHRLTVRQARSIDWYK</sequence>
<evidence type="ECO:0000256" key="2">
    <source>
        <dbReference type="ARBA" id="ARBA00022598"/>
    </source>
</evidence>
<proteinExistence type="inferred from homology"/>
<dbReference type="Pfam" id="PF00501">
    <property type="entry name" value="AMP-binding"/>
    <property type="match status" value="1"/>
</dbReference>
<dbReference type="Gene3D" id="3.40.50.12780">
    <property type="entry name" value="N-terminal domain of ligase-like"/>
    <property type="match status" value="1"/>
</dbReference>
<dbReference type="GO" id="GO:0031956">
    <property type="term" value="F:medium-chain fatty acid-CoA ligase activity"/>
    <property type="evidence" value="ECO:0007669"/>
    <property type="project" value="TreeGrafter"/>
</dbReference>
<dbReference type="GO" id="GO:0006631">
    <property type="term" value="P:fatty acid metabolic process"/>
    <property type="evidence" value="ECO:0007669"/>
    <property type="project" value="TreeGrafter"/>
</dbReference>
<dbReference type="InterPro" id="IPR042099">
    <property type="entry name" value="ANL_N_sf"/>
</dbReference>
<accession>A0A4Y5QVH7</accession>
<reference evidence="5" key="1">
    <citation type="submission" date="2018-12" db="EMBL/GenBank/DDBJ databases">
        <authorList>
            <person name="Kang W.-J."/>
            <person name="Pan H.-X."/>
            <person name="Tang G.-L."/>
        </authorList>
    </citation>
    <scope>NUCLEOTIDE SEQUENCE</scope>
    <source>
        <strain evidence="5">T-36496</strain>
    </source>
</reference>
<reference evidence="4" key="2">
    <citation type="journal article" date="2019" name="J. Am. Chem. Soc.">
        <title>The Amipurimycin and Miharamycin Biosynthetic Gene Clusters: Unraveling the Origins of 2-Aminopurinyl Peptidyl Nucleoside Antibiotics.</title>
        <authorList>
            <person name="Romo A.J."/>
            <person name="Shiraishi T."/>
            <person name="Ikeuchi H."/>
            <person name="Lin G.M."/>
            <person name="Geng Y."/>
            <person name="Lee Y.H."/>
            <person name="Liem P.H."/>
            <person name="Ma T."/>
            <person name="Ogasawara Y."/>
            <person name="Shin-Ya K."/>
            <person name="Nishiyama M."/>
            <person name="Kuzuyama T."/>
            <person name="Liu H.W."/>
        </authorList>
    </citation>
    <scope>NUCLEOTIDE SEQUENCE</scope>
    <source>
        <strain evidence="4">IFO 13571</strain>
    </source>
</reference>
<dbReference type="AlphaFoldDB" id="A0A4Y5QVH7"/>
<dbReference type="InterPro" id="IPR000873">
    <property type="entry name" value="AMP-dep_synth/lig_dom"/>
</dbReference>
<dbReference type="EMBL" id="MK257770">
    <property type="protein sequence ID" value="QHW08538.1"/>
    <property type="molecule type" value="Genomic_DNA"/>
</dbReference>
<organism evidence="4">
    <name type="scientific">Streptomyces novoguineensis</name>
    <dbReference type="NCBI Taxonomy" id="2586640"/>
    <lineage>
        <taxon>Bacteria</taxon>
        <taxon>Bacillati</taxon>
        <taxon>Actinomycetota</taxon>
        <taxon>Actinomycetes</taxon>
        <taxon>Kitasatosporales</taxon>
        <taxon>Streptomycetaceae</taxon>
        <taxon>Streptomyces</taxon>
    </lineage>
</organism>
<name>A0A4Y5QVH7_9ACTN</name>
<feature type="domain" description="AMP-dependent synthetase/ligase" evidence="3">
    <location>
        <begin position="43"/>
        <end position="314"/>
    </location>
</feature>
<dbReference type="PANTHER" id="PTHR43201">
    <property type="entry name" value="ACYL-COA SYNTHETASE"/>
    <property type="match status" value="1"/>
</dbReference>
<evidence type="ECO:0000256" key="1">
    <source>
        <dbReference type="ARBA" id="ARBA00006432"/>
    </source>
</evidence>
<keyword evidence="2 5" id="KW-0436">Ligase</keyword>
<evidence type="ECO:0000313" key="4">
    <source>
        <dbReference type="EMBL" id="QCX41962.1"/>
    </source>
</evidence>
<gene>
    <name evidence="4" type="primary">amcH</name>
    <name evidence="5" type="synonym">apmA1</name>
</gene>
<evidence type="ECO:0000313" key="5">
    <source>
        <dbReference type="EMBL" id="QHW08538.1"/>
    </source>
</evidence>